<dbReference type="Proteomes" id="UP000315471">
    <property type="component" value="Unassembled WGS sequence"/>
</dbReference>
<name>A0A5C6DY21_9BACT</name>
<dbReference type="EMBL" id="SJPY01000004">
    <property type="protein sequence ID" value="TWU41315.1"/>
    <property type="molecule type" value="Genomic_DNA"/>
</dbReference>
<reference evidence="1 2" key="1">
    <citation type="submission" date="2019-02" db="EMBL/GenBank/DDBJ databases">
        <title>Deep-cultivation of Planctomycetes and their phenomic and genomic characterization uncovers novel biology.</title>
        <authorList>
            <person name="Wiegand S."/>
            <person name="Jogler M."/>
            <person name="Boedeker C."/>
            <person name="Pinto D."/>
            <person name="Vollmers J."/>
            <person name="Rivas-Marin E."/>
            <person name="Kohn T."/>
            <person name="Peeters S.H."/>
            <person name="Heuer A."/>
            <person name="Rast P."/>
            <person name="Oberbeckmann S."/>
            <person name="Bunk B."/>
            <person name="Jeske O."/>
            <person name="Meyerdierks A."/>
            <person name="Storesund J.E."/>
            <person name="Kallscheuer N."/>
            <person name="Luecker S."/>
            <person name="Lage O.M."/>
            <person name="Pohl T."/>
            <person name="Merkel B.J."/>
            <person name="Hornburger P."/>
            <person name="Mueller R.-W."/>
            <person name="Bruemmer F."/>
            <person name="Labrenz M."/>
            <person name="Spormann A.M."/>
            <person name="Op Den Camp H."/>
            <person name="Overmann J."/>
            <person name="Amann R."/>
            <person name="Jetten M.S.M."/>
            <person name="Mascher T."/>
            <person name="Medema M.H."/>
            <person name="Devos D.P."/>
            <person name="Kaster A.-K."/>
            <person name="Ovreas L."/>
            <person name="Rohde M."/>
            <person name="Galperin M.Y."/>
            <person name="Jogler C."/>
        </authorList>
    </citation>
    <scope>NUCLEOTIDE SEQUENCE [LARGE SCALE GENOMIC DNA]</scope>
    <source>
        <strain evidence="1 2">Q31b</strain>
    </source>
</reference>
<gene>
    <name evidence="1" type="ORF">Q31b_27540</name>
</gene>
<accession>A0A5C6DY21</accession>
<proteinExistence type="predicted"/>
<evidence type="ECO:0000313" key="2">
    <source>
        <dbReference type="Proteomes" id="UP000315471"/>
    </source>
</evidence>
<dbReference type="AlphaFoldDB" id="A0A5C6DY21"/>
<comment type="caution">
    <text evidence="1">The sequence shown here is derived from an EMBL/GenBank/DDBJ whole genome shotgun (WGS) entry which is preliminary data.</text>
</comment>
<protein>
    <submittedName>
        <fullName evidence="1">Uncharacterized protein</fullName>
    </submittedName>
</protein>
<organism evidence="1 2">
    <name type="scientific">Novipirellula aureliae</name>
    <dbReference type="NCBI Taxonomy" id="2527966"/>
    <lineage>
        <taxon>Bacteria</taxon>
        <taxon>Pseudomonadati</taxon>
        <taxon>Planctomycetota</taxon>
        <taxon>Planctomycetia</taxon>
        <taxon>Pirellulales</taxon>
        <taxon>Pirellulaceae</taxon>
        <taxon>Novipirellula</taxon>
    </lineage>
</organism>
<sequence length="249" mass="28787">MVMTLSKTLVDRFSAHFPAAVSCPPVSCPPQEELKAEDGLIGFFQNFRPDGSGLHSLFEKMPSGEQTHTANRLLDRLELLFRFAGDPERPEGGRDAYFIVRNPEPIQPQRVEQLGEQWLGNLHQLALQAGATELRDRLAPIPSIRVLEGIAPKHPRNDSEKAELLMQLRDTGPNLTSRFDHDDSSIRTLQGAYYYIACDWMLRDYLMWPLFEDKIRLGDTFEPYFQLWRHGIKYRIFSDERAELYMPRH</sequence>
<dbReference type="PROSITE" id="PS51257">
    <property type="entry name" value="PROKAR_LIPOPROTEIN"/>
    <property type="match status" value="1"/>
</dbReference>
<evidence type="ECO:0000313" key="1">
    <source>
        <dbReference type="EMBL" id="TWU41315.1"/>
    </source>
</evidence>
<keyword evidence="2" id="KW-1185">Reference proteome</keyword>